<evidence type="ECO:0000313" key="9">
    <source>
        <dbReference type="EMBL" id="CAB3792787.1"/>
    </source>
</evidence>
<evidence type="ECO:0000256" key="7">
    <source>
        <dbReference type="PIRNR" id="PIRNR036427"/>
    </source>
</evidence>
<dbReference type="InterPro" id="IPR014777">
    <property type="entry name" value="4pyrrole_Mease_sub1"/>
</dbReference>
<keyword evidence="10" id="KW-1185">Reference proteome</keyword>
<dbReference type="InterPro" id="IPR035996">
    <property type="entry name" value="4pyrrol_Methylase_sf"/>
</dbReference>
<dbReference type="PANTHER" id="PTHR43467:SF2">
    <property type="entry name" value="COBALT-PRECORRIN-2 C(20)-METHYLTRANSFERASE"/>
    <property type="match status" value="1"/>
</dbReference>
<comment type="pathway">
    <text evidence="1">Cofactor biosynthesis; adenosylcobalamin biosynthesis.</text>
</comment>
<dbReference type="EMBL" id="CADIKM010000016">
    <property type="protein sequence ID" value="CAB3792787.1"/>
    <property type="molecule type" value="Genomic_DNA"/>
</dbReference>
<dbReference type="Gene3D" id="3.40.1010.10">
    <property type="entry name" value="Cobalt-precorrin-4 Transmethylase, Domain 1"/>
    <property type="match status" value="1"/>
</dbReference>
<dbReference type="UniPathway" id="UPA00148"/>
<dbReference type="EC" id="2.1.1.130" evidence="7"/>
<dbReference type="CDD" id="cd11645">
    <property type="entry name" value="Precorrin_2_C20_MT"/>
    <property type="match status" value="1"/>
</dbReference>
<dbReference type="InterPro" id="IPR014776">
    <property type="entry name" value="4pyrrole_Mease_sub2"/>
</dbReference>
<dbReference type="InterPro" id="IPR000878">
    <property type="entry name" value="4pyrrol_Mease"/>
</dbReference>
<keyword evidence="4 9" id="KW-0489">Methyltransferase</keyword>
<dbReference type="NCBIfam" id="TIGR01467">
    <property type="entry name" value="cobI_cbiL"/>
    <property type="match status" value="1"/>
</dbReference>
<evidence type="ECO:0000256" key="1">
    <source>
        <dbReference type="ARBA" id="ARBA00004953"/>
    </source>
</evidence>
<keyword evidence="5 9" id="KW-0808">Transferase</keyword>
<evidence type="ECO:0000256" key="4">
    <source>
        <dbReference type="ARBA" id="ARBA00022603"/>
    </source>
</evidence>
<dbReference type="AlphaFoldDB" id="A0A6S7BLR3"/>
<feature type="domain" description="Tetrapyrrole methylase" evidence="8">
    <location>
        <begin position="7"/>
        <end position="215"/>
    </location>
</feature>
<evidence type="ECO:0000313" key="10">
    <source>
        <dbReference type="Proteomes" id="UP000494115"/>
    </source>
</evidence>
<evidence type="ECO:0000256" key="5">
    <source>
        <dbReference type="ARBA" id="ARBA00022679"/>
    </source>
</evidence>
<sequence length="250" mass="27023">MTIPGQFFGIGVGPGDSGLIPVAAVAALRSADLIYVPRATSASESVAKQCLGDLDLPHARFREIGFLMDPDRSVLAQHYAELAGTIASELRAGRTVAYLTIGDTLTYSTYGYLLAALRDLEPDLRHRTFPGVTSFAATAAALSWPLGEGKERILILPCPDDIDALRHDIESHDVVVLMKIGKRLPQVIDLLAELGLLAHCAFGHRVGLPDQQLYPDLGAARPAAATGYLSTLLIRRHAREQRHQKPETSQ</sequence>
<dbReference type="InterPro" id="IPR006364">
    <property type="entry name" value="CobI/CbiL/CobIJ_dom"/>
</dbReference>
<accession>A0A6S7BLR3</accession>
<dbReference type="GO" id="GO:0032259">
    <property type="term" value="P:methylation"/>
    <property type="evidence" value="ECO:0007669"/>
    <property type="project" value="UniProtKB-KW"/>
</dbReference>
<proteinExistence type="inferred from homology"/>
<comment type="similarity">
    <text evidence="2 7">Belongs to the precorrin methyltransferase family.</text>
</comment>
<protein>
    <recommendedName>
        <fullName evidence="7">Precorrin-2 C(20)-methyltransferase</fullName>
        <ecNumber evidence="7">2.1.1.130</ecNumber>
    </recommendedName>
</protein>
<dbReference type="Gene3D" id="3.30.950.10">
    <property type="entry name" value="Methyltransferase, Cobalt-precorrin-4 Transmethylase, Domain 2"/>
    <property type="match status" value="1"/>
</dbReference>
<dbReference type="Proteomes" id="UP000494115">
    <property type="component" value="Unassembled WGS sequence"/>
</dbReference>
<dbReference type="InterPro" id="IPR012382">
    <property type="entry name" value="CobI/CbiL"/>
</dbReference>
<keyword evidence="3" id="KW-0169">Cobalamin biosynthesis</keyword>
<evidence type="ECO:0000256" key="3">
    <source>
        <dbReference type="ARBA" id="ARBA00022573"/>
    </source>
</evidence>
<evidence type="ECO:0000256" key="2">
    <source>
        <dbReference type="ARBA" id="ARBA00005879"/>
    </source>
</evidence>
<name>A0A6S7BLR3_9BURK</name>
<evidence type="ECO:0000259" key="8">
    <source>
        <dbReference type="Pfam" id="PF00590"/>
    </source>
</evidence>
<dbReference type="GO" id="GO:0009236">
    <property type="term" value="P:cobalamin biosynthetic process"/>
    <property type="evidence" value="ECO:0007669"/>
    <property type="project" value="UniProtKB-UniRule"/>
</dbReference>
<organism evidence="9 10">
    <name type="scientific">Pararobbsia alpina</name>
    <dbReference type="NCBI Taxonomy" id="621374"/>
    <lineage>
        <taxon>Bacteria</taxon>
        <taxon>Pseudomonadati</taxon>
        <taxon>Pseudomonadota</taxon>
        <taxon>Betaproteobacteria</taxon>
        <taxon>Burkholderiales</taxon>
        <taxon>Burkholderiaceae</taxon>
        <taxon>Pararobbsia</taxon>
    </lineage>
</organism>
<evidence type="ECO:0000256" key="6">
    <source>
        <dbReference type="ARBA" id="ARBA00022691"/>
    </source>
</evidence>
<comment type="function">
    <text evidence="7">Methylates precorrin-2 at the C-20 position to produce precorrin-3A.</text>
</comment>
<gene>
    <name evidence="9" type="primary">cbiL</name>
    <name evidence="9" type="ORF">LMG28138_03417</name>
</gene>
<reference evidence="9 10" key="1">
    <citation type="submission" date="2020-04" db="EMBL/GenBank/DDBJ databases">
        <authorList>
            <person name="De Canck E."/>
        </authorList>
    </citation>
    <scope>NUCLEOTIDE SEQUENCE [LARGE SCALE GENOMIC DNA]</scope>
    <source>
        <strain evidence="9 10">LMG 28138</strain>
    </source>
</reference>
<comment type="subunit">
    <text evidence="7">Homodimer.</text>
</comment>
<dbReference type="PANTHER" id="PTHR43467">
    <property type="entry name" value="COBALT-PRECORRIN-2 C(20)-METHYLTRANSFERASE"/>
    <property type="match status" value="1"/>
</dbReference>
<dbReference type="PIRSF" id="PIRSF036427">
    <property type="entry name" value="Precrrn-2_mtase"/>
    <property type="match status" value="1"/>
</dbReference>
<dbReference type="SUPFAM" id="SSF53790">
    <property type="entry name" value="Tetrapyrrole methylase"/>
    <property type="match status" value="1"/>
</dbReference>
<comment type="catalytic activity">
    <reaction evidence="7">
        <text>precorrin-2 + S-adenosyl-L-methionine = precorrin-3A + S-adenosyl-L-homocysteine + H(+)</text>
        <dbReference type="Rhea" id="RHEA:16841"/>
        <dbReference type="ChEBI" id="CHEBI:15378"/>
        <dbReference type="ChEBI" id="CHEBI:57856"/>
        <dbReference type="ChEBI" id="CHEBI:58561"/>
        <dbReference type="ChEBI" id="CHEBI:58827"/>
        <dbReference type="ChEBI" id="CHEBI:59789"/>
        <dbReference type="EC" id="2.1.1.130"/>
    </reaction>
</comment>
<keyword evidence="6" id="KW-0949">S-adenosyl-L-methionine</keyword>
<dbReference type="GO" id="GO:0030788">
    <property type="term" value="F:precorrin-2 C20-methyltransferase activity"/>
    <property type="evidence" value="ECO:0007669"/>
    <property type="project" value="UniProtKB-EC"/>
</dbReference>
<dbReference type="Pfam" id="PF00590">
    <property type="entry name" value="TP_methylase"/>
    <property type="match status" value="1"/>
</dbReference>
<dbReference type="RefSeq" id="WP_175105935.1">
    <property type="nucleotide sequence ID" value="NZ_CADIKM010000016.1"/>
</dbReference>